<dbReference type="InParanoid" id="A0A1X7TZN8"/>
<reference evidence="1" key="1">
    <citation type="submission" date="2017-05" db="UniProtKB">
        <authorList>
            <consortium name="EnsemblMetazoa"/>
        </authorList>
    </citation>
    <scope>IDENTIFICATION</scope>
</reference>
<organism evidence="1">
    <name type="scientific">Amphimedon queenslandica</name>
    <name type="common">Sponge</name>
    <dbReference type="NCBI Taxonomy" id="400682"/>
    <lineage>
        <taxon>Eukaryota</taxon>
        <taxon>Metazoa</taxon>
        <taxon>Porifera</taxon>
        <taxon>Demospongiae</taxon>
        <taxon>Heteroscleromorpha</taxon>
        <taxon>Haplosclerida</taxon>
        <taxon>Niphatidae</taxon>
        <taxon>Amphimedon</taxon>
    </lineage>
</organism>
<dbReference type="PANTHER" id="PTHR24024">
    <property type="entry name" value="PULMONARY SURFACTANT-ASSOCIATED PROTEIN A"/>
    <property type="match status" value="1"/>
</dbReference>
<accession>A0A1X7TZN8</accession>
<dbReference type="EnsemblMetazoa" id="Aqu2.1.20892_001">
    <property type="protein sequence ID" value="Aqu2.1.20892_001"/>
    <property type="gene ID" value="Aqu2.1.20892"/>
</dbReference>
<dbReference type="AlphaFoldDB" id="A0A1X7TZN8"/>
<dbReference type="PANTHER" id="PTHR24024:SF18">
    <property type="entry name" value="SHORT-CHAIN COLLAGEN C4-LIKE"/>
    <property type="match status" value="1"/>
</dbReference>
<proteinExistence type="predicted"/>
<dbReference type="InterPro" id="IPR051077">
    <property type="entry name" value="Ca-dependent_lectin"/>
</dbReference>
<sequence>MIMMAYFQVHCRTHSHNPPCPVRCYAAKEVKLMIPSITSCLSEWTLEYKGYLMSERGVHKRNGVFECVDENPESVDGGGPGVDGANGLPCPPHVNKYLLITTCVECTKLLFDVIEFVTHY</sequence>
<name>A0A1X7TZN8_AMPQE</name>
<protein>
    <submittedName>
        <fullName evidence="1">Uncharacterized protein</fullName>
    </submittedName>
</protein>
<dbReference type="GO" id="GO:0005615">
    <property type="term" value="C:extracellular space"/>
    <property type="evidence" value="ECO:0007669"/>
    <property type="project" value="TreeGrafter"/>
</dbReference>
<evidence type="ECO:0000313" key="1">
    <source>
        <dbReference type="EnsemblMetazoa" id="Aqu2.1.20892_001"/>
    </source>
</evidence>